<keyword evidence="1" id="KW-0812">Transmembrane</keyword>
<accession>A0ABT3R084</accession>
<sequence>MIRFAFAALMALCILPTAAYAADTTVDLTILTGNVLELVLTGLSAVALWLVRKGIDALRERTGLELDDQLKSRIDDALFQALQYGKSKVLTALQEQTLTVDVRNEVVKHAIDYAQASVPGALDYFDISPARLVDMLEARLGLDLDLDGDIAGRAA</sequence>
<gene>
    <name evidence="3" type="ORF">ON753_09555</name>
</gene>
<keyword evidence="1" id="KW-1133">Transmembrane helix</keyword>
<comment type="caution">
    <text evidence="3">The sequence shown here is derived from an EMBL/GenBank/DDBJ whole genome shotgun (WGS) entry which is preliminary data.</text>
</comment>
<evidence type="ECO:0000313" key="4">
    <source>
        <dbReference type="Proteomes" id="UP001300261"/>
    </source>
</evidence>
<proteinExistence type="predicted"/>
<protein>
    <submittedName>
        <fullName evidence="3">Inadl protein</fullName>
    </submittedName>
</protein>
<dbReference type="RefSeq" id="WP_265962297.1">
    <property type="nucleotide sequence ID" value="NZ_JAPEVI010000003.1"/>
</dbReference>
<evidence type="ECO:0000256" key="1">
    <source>
        <dbReference type="SAM" id="Phobius"/>
    </source>
</evidence>
<feature type="transmembrane region" description="Helical" evidence="1">
    <location>
        <begin position="31"/>
        <end position="51"/>
    </location>
</feature>
<feature type="chain" id="PRO_5045092581" evidence="2">
    <location>
        <begin position="22"/>
        <end position="155"/>
    </location>
</feature>
<evidence type="ECO:0000256" key="2">
    <source>
        <dbReference type="SAM" id="SignalP"/>
    </source>
</evidence>
<keyword evidence="4" id="KW-1185">Reference proteome</keyword>
<dbReference type="Proteomes" id="UP001300261">
    <property type="component" value="Unassembled WGS sequence"/>
</dbReference>
<feature type="signal peptide" evidence="2">
    <location>
        <begin position="1"/>
        <end position="21"/>
    </location>
</feature>
<reference evidence="3 4" key="1">
    <citation type="journal article" date="2016" name="Int. J. Syst. Evol. Microbiol.">
        <title>Labrenzia salina sp. nov., isolated from the rhizosphere of the halophyte Arthrocnemum macrostachyum.</title>
        <authorList>
            <person name="Camacho M."/>
            <person name="Redondo-Gomez S."/>
            <person name="Rodriguez-Llorente I."/>
            <person name="Rohde M."/>
            <person name="Sproer C."/>
            <person name="Schumann P."/>
            <person name="Klenk H.P."/>
            <person name="Montero-Calasanz M.D.C."/>
        </authorList>
    </citation>
    <scope>NUCLEOTIDE SEQUENCE [LARGE SCALE GENOMIC DNA]</scope>
    <source>
        <strain evidence="3 4">DSM 29163</strain>
    </source>
</reference>
<evidence type="ECO:0000313" key="3">
    <source>
        <dbReference type="EMBL" id="MCX2722629.1"/>
    </source>
</evidence>
<keyword evidence="1" id="KW-0472">Membrane</keyword>
<dbReference type="EMBL" id="JAPEVI010000003">
    <property type="protein sequence ID" value="MCX2722629.1"/>
    <property type="molecule type" value="Genomic_DNA"/>
</dbReference>
<name>A0ABT3R084_9HYPH</name>
<keyword evidence="2" id="KW-0732">Signal</keyword>
<organism evidence="3 4">
    <name type="scientific">Roseibium salinum</name>
    <dbReference type="NCBI Taxonomy" id="1604349"/>
    <lineage>
        <taxon>Bacteria</taxon>
        <taxon>Pseudomonadati</taxon>
        <taxon>Pseudomonadota</taxon>
        <taxon>Alphaproteobacteria</taxon>
        <taxon>Hyphomicrobiales</taxon>
        <taxon>Stappiaceae</taxon>
        <taxon>Roseibium</taxon>
    </lineage>
</organism>